<dbReference type="InterPro" id="IPR051910">
    <property type="entry name" value="ComF/GntX_DNA_util-trans"/>
</dbReference>
<organism evidence="3">
    <name type="scientific">marine sediment metagenome</name>
    <dbReference type="NCBI Taxonomy" id="412755"/>
    <lineage>
        <taxon>unclassified sequences</taxon>
        <taxon>metagenomes</taxon>
        <taxon>ecological metagenomes</taxon>
    </lineage>
</organism>
<dbReference type="SUPFAM" id="SSF53271">
    <property type="entry name" value="PRTase-like"/>
    <property type="match status" value="1"/>
</dbReference>
<evidence type="ECO:0000313" key="3">
    <source>
        <dbReference type="EMBL" id="GAI94748.1"/>
    </source>
</evidence>
<feature type="domain" description="Phosphoribosyltransferase" evidence="2">
    <location>
        <begin position="2"/>
        <end position="36"/>
    </location>
</feature>
<proteinExistence type="inferred from homology"/>
<sequence>EIIKNKTVVVVDDVLTTGTTLDEITKTLLNSGAQSVYGLILARAISV</sequence>
<gene>
    <name evidence="3" type="ORF">S12H4_40647</name>
</gene>
<dbReference type="InterPro" id="IPR000836">
    <property type="entry name" value="PRTase_dom"/>
</dbReference>
<accession>X1SP83</accession>
<comment type="similarity">
    <text evidence="1">Belongs to the ComF/GntX family.</text>
</comment>
<protein>
    <recommendedName>
        <fullName evidence="2">Phosphoribosyltransferase domain-containing protein</fullName>
    </recommendedName>
</protein>
<dbReference type="PANTHER" id="PTHR47505">
    <property type="entry name" value="DNA UTILIZATION PROTEIN YHGH"/>
    <property type="match status" value="1"/>
</dbReference>
<dbReference type="Pfam" id="PF00156">
    <property type="entry name" value="Pribosyltran"/>
    <property type="match status" value="1"/>
</dbReference>
<evidence type="ECO:0000256" key="1">
    <source>
        <dbReference type="ARBA" id="ARBA00008007"/>
    </source>
</evidence>
<dbReference type="AlphaFoldDB" id="X1SP83"/>
<evidence type="ECO:0000259" key="2">
    <source>
        <dbReference type="Pfam" id="PF00156"/>
    </source>
</evidence>
<reference evidence="3" key="1">
    <citation type="journal article" date="2014" name="Front. Microbiol.">
        <title>High frequency of phylogenetically diverse reductive dehalogenase-homologous genes in deep subseafloor sedimentary metagenomes.</title>
        <authorList>
            <person name="Kawai M."/>
            <person name="Futagami T."/>
            <person name="Toyoda A."/>
            <person name="Takaki Y."/>
            <person name="Nishi S."/>
            <person name="Hori S."/>
            <person name="Arai W."/>
            <person name="Tsubouchi T."/>
            <person name="Morono Y."/>
            <person name="Uchiyama I."/>
            <person name="Ito T."/>
            <person name="Fujiyama A."/>
            <person name="Inagaki F."/>
            <person name="Takami H."/>
        </authorList>
    </citation>
    <scope>NUCLEOTIDE SEQUENCE</scope>
    <source>
        <strain evidence="3">Expedition CK06-06</strain>
    </source>
</reference>
<name>X1SP83_9ZZZZ</name>
<comment type="caution">
    <text evidence="3">The sequence shown here is derived from an EMBL/GenBank/DDBJ whole genome shotgun (WGS) entry which is preliminary data.</text>
</comment>
<feature type="non-terminal residue" evidence="3">
    <location>
        <position position="1"/>
    </location>
</feature>
<dbReference type="EMBL" id="BARW01024686">
    <property type="protein sequence ID" value="GAI94748.1"/>
    <property type="molecule type" value="Genomic_DNA"/>
</dbReference>
<dbReference type="InterPro" id="IPR029057">
    <property type="entry name" value="PRTase-like"/>
</dbReference>
<dbReference type="PANTHER" id="PTHR47505:SF1">
    <property type="entry name" value="DNA UTILIZATION PROTEIN YHGH"/>
    <property type="match status" value="1"/>
</dbReference>
<dbReference type="Gene3D" id="3.40.50.2020">
    <property type="match status" value="1"/>
</dbReference>